<name>A0ABV2NTQ7_9HYPH</name>
<comment type="caution">
    <text evidence="6">The sequence shown here is derived from an EMBL/GenBank/DDBJ whole genome shotgun (WGS) entry which is preliminary data.</text>
</comment>
<dbReference type="InterPro" id="IPR058792">
    <property type="entry name" value="Beta-barrel_RND_2"/>
</dbReference>
<dbReference type="InterPro" id="IPR006143">
    <property type="entry name" value="RND_pump_MFP"/>
</dbReference>
<feature type="domain" description="CzcB-like C-terminal circularly permuted SH3-like" evidence="5">
    <location>
        <begin position="268"/>
        <end position="329"/>
    </location>
</feature>
<dbReference type="InterPro" id="IPR058625">
    <property type="entry name" value="MdtA-like_BSH"/>
</dbReference>
<gene>
    <name evidence="6" type="ORF">ABIC20_007230</name>
</gene>
<evidence type="ECO:0000259" key="4">
    <source>
        <dbReference type="Pfam" id="PF25954"/>
    </source>
</evidence>
<sequence>MLGQAERRRIVKPVRVPGNVAFDERHVTRLRARTQGRVLSLAVEPGDQVKAGMTLATIDASGVLDARNGLAAARAALGEAKAGENVAEIALKRGTDLLKFGGIAQAEVDKRQVDLAKARAAVQSAQAQVELYTAQYERLAPAIGQAPGTSAIVSPIAGIVTSVNVTLGEVIDTTRDAFIVADASQMLVFANLFGHDVDTVEAGDPVLIEAPIAGHPRFDGRVQSVNAALDPATNTAPARIELANPSGLLKANMFVSVEIQADLGHDGVTIPATAVQQSEEGPIAFVRVTDDRFERRKLRLGLQRTDWVEVAHGVAEGESVVTDGSFALKAMLMRSLLD</sequence>
<protein>
    <submittedName>
        <fullName evidence="6">Cobalt-zinc-cadmium efflux system membrane fusion protein</fullName>
    </submittedName>
</protein>
<evidence type="ECO:0000256" key="1">
    <source>
        <dbReference type="ARBA" id="ARBA00009477"/>
    </source>
</evidence>
<dbReference type="SUPFAM" id="SSF111369">
    <property type="entry name" value="HlyD-like secretion proteins"/>
    <property type="match status" value="1"/>
</dbReference>
<feature type="domain" description="CusB-like beta-barrel" evidence="4">
    <location>
        <begin position="194"/>
        <end position="261"/>
    </location>
</feature>
<evidence type="ECO:0000313" key="7">
    <source>
        <dbReference type="Proteomes" id="UP001549119"/>
    </source>
</evidence>
<evidence type="ECO:0000259" key="5">
    <source>
        <dbReference type="Pfam" id="PF25975"/>
    </source>
</evidence>
<dbReference type="Gene3D" id="1.10.287.470">
    <property type="entry name" value="Helix hairpin bin"/>
    <property type="match status" value="1"/>
</dbReference>
<dbReference type="InterPro" id="IPR051909">
    <property type="entry name" value="MFP_Cation_Efflux"/>
</dbReference>
<dbReference type="Pfam" id="PF25954">
    <property type="entry name" value="Beta-barrel_RND_2"/>
    <property type="match status" value="1"/>
</dbReference>
<organism evidence="6 7">
    <name type="scientific">Methylobacterium radiotolerans</name>
    <dbReference type="NCBI Taxonomy" id="31998"/>
    <lineage>
        <taxon>Bacteria</taxon>
        <taxon>Pseudomonadati</taxon>
        <taxon>Pseudomonadota</taxon>
        <taxon>Alphaproteobacteria</taxon>
        <taxon>Hyphomicrobiales</taxon>
        <taxon>Methylobacteriaceae</taxon>
        <taxon>Methylobacterium</taxon>
    </lineage>
</organism>
<dbReference type="InterPro" id="IPR058649">
    <property type="entry name" value="CzcB_C"/>
</dbReference>
<dbReference type="Pfam" id="PF25975">
    <property type="entry name" value="CzcB_C"/>
    <property type="match status" value="1"/>
</dbReference>
<evidence type="ECO:0000256" key="2">
    <source>
        <dbReference type="ARBA" id="ARBA00022448"/>
    </source>
</evidence>
<keyword evidence="2" id="KW-0813">Transport</keyword>
<dbReference type="Proteomes" id="UP001549119">
    <property type="component" value="Unassembled WGS sequence"/>
</dbReference>
<dbReference type="Pfam" id="PF25917">
    <property type="entry name" value="BSH_RND"/>
    <property type="match status" value="1"/>
</dbReference>
<dbReference type="Gene3D" id="2.40.420.20">
    <property type="match status" value="1"/>
</dbReference>
<dbReference type="PANTHER" id="PTHR30097">
    <property type="entry name" value="CATION EFFLUX SYSTEM PROTEIN CUSB"/>
    <property type="match status" value="1"/>
</dbReference>
<accession>A0ABV2NTQ7</accession>
<evidence type="ECO:0000313" key="6">
    <source>
        <dbReference type="EMBL" id="MET3869845.1"/>
    </source>
</evidence>
<keyword evidence="7" id="KW-1185">Reference proteome</keyword>
<dbReference type="EMBL" id="JBEPNW010000007">
    <property type="protein sequence ID" value="MET3869845.1"/>
    <property type="molecule type" value="Genomic_DNA"/>
</dbReference>
<dbReference type="Gene3D" id="2.40.50.100">
    <property type="match status" value="1"/>
</dbReference>
<dbReference type="NCBIfam" id="TIGR01730">
    <property type="entry name" value="RND_mfp"/>
    <property type="match status" value="1"/>
</dbReference>
<dbReference type="PANTHER" id="PTHR30097:SF4">
    <property type="entry name" value="SLR6042 PROTEIN"/>
    <property type="match status" value="1"/>
</dbReference>
<comment type="similarity">
    <text evidence="1">Belongs to the membrane fusion protein (MFP) (TC 8.A.1) family.</text>
</comment>
<feature type="domain" description="Multidrug resistance protein MdtA-like barrel-sandwich hybrid" evidence="3">
    <location>
        <begin position="29"/>
        <end position="181"/>
    </location>
</feature>
<reference evidence="6 7" key="1">
    <citation type="submission" date="2024-06" db="EMBL/GenBank/DDBJ databases">
        <title>Genomics of switchgrass bacterial isolates.</title>
        <authorList>
            <person name="Shade A."/>
        </authorList>
    </citation>
    <scope>NUCLEOTIDE SEQUENCE [LARGE SCALE GENOMIC DNA]</scope>
    <source>
        <strain evidence="6 7">PvP084</strain>
    </source>
</reference>
<dbReference type="Gene3D" id="2.40.30.170">
    <property type="match status" value="1"/>
</dbReference>
<proteinExistence type="inferred from homology"/>
<evidence type="ECO:0000259" key="3">
    <source>
        <dbReference type="Pfam" id="PF25917"/>
    </source>
</evidence>